<dbReference type="Proteomes" id="UP000887576">
    <property type="component" value="Unplaced"/>
</dbReference>
<protein>
    <submittedName>
        <fullName evidence="2">Uncharacterized protein</fullName>
    </submittedName>
</protein>
<reference evidence="2" key="1">
    <citation type="submission" date="2022-11" db="UniProtKB">
        <authorList>
            <consortium name="WormBaseParasite"/>
        </authorList>
    </citation>
    <scope>IDENTIFICATION</scope>
</reference>
<dbReference type="WBParaSite" id="JU765_v2.g8180.t1">
    <property type="protein sequence ID" value="JU765_v2.g8180.t1"/>
    <property type="gene ID" value="JU765_v2.g8180"/>
</dbReference>
<accession>A0AC34RM85</accession>
<proteinExistence type="predicted"/>
<evidence type="ECO:0000313" key="2">
    <source>
        <dbReference type="WBParaSite" id="JU765_v2.g8180.t1"/>
    </source>
</evidence>
<sequence length="207" mass="23094">MTHVHIRIKPLTLERQNPPPVYPRGMSSPPQAPVLPPKPARSSALVIENRLNELSPNSSLNRRTIGAEIAADFQNRQKQLLNYFPDDSLPNSGNTSHSSNPESVLDHNNREKGEKNFTVETGAQRIRFVLFLSVLSIQFICIQELFVLDILGVIQRDVISIPWLFLKICKKSGSIRVSSPLIFSCMMVILGGCPKTLSTFSRAPMTC</sequence>
<name>A0AC34RM85_9BILA</name>
<organism evidence="1 2">
    <name type="scientific">Panagrolaimus sp. JU765</name>
    <dbReference type="NCBI Taxonomy" id="591449"/>
    <lineage>
        <taxon>Eukaryota</taxon>
        <taxon>Metazoa</taxon>
        <taxon>Ecdysozoa</taxon>
        <taxon>Nematoda</taxon>
        <taxon>Chromadorea</taxon>
        <taxon>Rhabditida</taxon>
        <taxon>Tylenchina</taxon>
        <taxon>Panagrolaimomorpha</taxon>
        <taxon>Panagrolaimoidea</taxon>
        <taxon>Panagrolaimidae</taxon>
        <taxon>Panagrolaimus</taxon>
    </lineage>
</organism>
<evidence type="ECO:0000313" key="1">
    <source>
        <dbReference type="Proteomes" id="UP000887576"/>
    </source>
</evidence>